<accession>A0A972NPP9</accession>
<keyword evidence="3" id="KW-1185">Reference proteome</keyword>
<organism evidence="2 3">
    <name type="scientific">Paraburkholderia elongata</name>
    <dbReference type="NCBI Taxonomy" id="2675747"/>
    <lineage>
        <taxon>Bacteria</taxon>
        <taxon>Pseudomonadati</taxon>
        <taxon>Pseudomonadota</taxon>
        <taxon>Betaproteobacteria</taxon>
        <taxon>Burkholderiales</taxon>
        <taxon>Burkholderiaceae</taxon>
        <taxon>Paraburkholderia</taxon>
    </lineage>
</organism>
<protein>
    <recommendedName>
        <fullName evidence="4">Lipoprotein with Yx(FWY)xxD motif</fullName>
    </recommendedName>
</protein>
<dbReference type="PANTHER" id="PTHR39335:SF1">
    <property type="entry name" value="BLL4220 PROTEIN"/>
    <property type="match status" value="1"/>
</dbReference>
<dbReference type="Proteomes" id="UP000655523">
    <property type="component" value="Unassembled WGS sequence"/>
</dbReference>
<sequence>MIKTLLCVIACAVPVASFAEAPKVSNGMLVDENGMTLYTFDKDTTPGKSACTGDCTKLWPATHASADDKASGDWSFVPTADGGNQWAYKGHPLYRFSKDTQPGQMNGDGFKGIWHMAKP</sequence>
<dbReference type="PIRSF" id="PIRSF029720">
    <property type="entry name" value="UCP029720"/>
    <property type="match status" value="1"/>
</dbReference>
<reference evidence="2 3" key="1">
    <citation type="submission" date="2019-11" db="EMBL/GenBank/DDBJ databases">
        <title>Metabolism of dissolved organic matter in forest soils.</title>
        <authorList>
            <person name="Cyle K.T."/>
            <person name="Wilhelm R.C."/>
            <person name="Martinez C.E."/>
        </authorList>
    </citation>
    <scope>NUCLEOTIDE SEQUENCE [LARGE SCALE GENOMIC DNA]</scope>
    <source>
        <strain evidence="2 3">5N</strain>
    </source>
</reference>
<evidence type="ECO:0000256" key="1">
    <source>
        <dbReference type="SAM" id="SignalP"/>
    </source>
</evidence>
<evidence type="ECO:0000313" key="2">
    <source>
        <dbReference type="EMBL" id="NPT55370.1"/>
    </source>
</evidence>
<feature type="chain" id="PRO_5037478199" description="Lipoprotein with Yx(FWY)xxD motif" evidence="1">
    <location>
        <begin position="20"/>
        <end position="119"/>
    </location>
</feature>
<dbReference type="RefSeq" id="WP_172164232.1">
    <property type="nucleotide sequence ID" value="NZ_WOEZ01000058.1"/>
</dbReference>
<evidence type="ECO:0000313" key="3">
    <source>
        <dbReference type="Proteomes" id="UP000655523"/>
    </source>
</evidence>
<gene>
    <name evidence="2" type="ORF">GNZ13_12370</name>
</gene>
<dbReference type="InterPro" id="IPR005297">
    <property type="entry name" value="Lipoprotein_repeat"/>
</dbReference>
<dbReference type="AlphaFoldDB" id="A0A972NPP9"/>
<evidence type="ECO:0008006" key="4">
    <source>
        <dbReference type="Google" id="ProtNLM"/>
    </source>
</evidence>
<name>A0A972NPP9_9BURK</name>
<keyword evidence="1" id="KW-0732">Signal</keyword>
<dbReference type="InterPro" id="IPR014558">
    <property type="entry name" value="UCP029720"/>
</dbReference>
<proteinExistence type="predicted"/>
<dbReference type="GO" id="GO:0043448">
    <property type="term" value="P:alkane catabolic process"/>
    <property type="evidence" value="ECO:0007669"/>
    <property type="project" value="TreeGrafter"/>
</dbReference>
<dbReference type="EMBL" id="WOEZ01000058">
    <property type="protein sequence ID" value="NPT55370.1"/>
    <property type="molecule type" value="Genomic_DNA"/>
</dbReference>
<feature type="signal peptide" evidence="1">
    <location>
        <begin position="1"/>
        <end position="19"/>
    </location>
</feature>
<dbReference type="PANTHER" id="PTHR39335">
    <property type="entry name" value="BLL4220 PROTEIN"/>
    <property type="match status" value="1"/>
</dbReference>
<dbReference type="Pfam" id="PF03640">
    <property type="entry name" value="Lipoprotein_15"/>
    <property type="match status" value="2"/>
</dbReference>
<comment type="caution">
    <text evidence="2">The sequence shown here is derived from an EMBL/GenBank/DDBJ whole genome shotgun (WGS) entry which is preliminary data.</text>
</comment>